<evidence type="ECO:0000256" key="2">
    <source>
        <dbReference type="ARBA" id="ARBA00022679"/>
    </source>
</evidence>
<evidence type="ECO:0000256" key="3">
    <source>
        <dbReference type="ARBA" id="ARBA00022741"/>
    </source>
</evidence>
<evidence type="ECO:0000256" key="7">
    <source>
        <dbReference type="RuleBase" id="RU361162"/>
    </source>
</evidence>
<dbReference type="PROSITE" id="PS50078">
    <property type="entry name" value="POLO_BOX"/>
    <property type="match status" value="1"/>
</dbReference>
<dbReference type="InterPro" id="IPR017441">
    <property type="entry name" value="Protein_kinase_ATP_BS"/>
</dbReference>
<dbReference type="Gene3D" id="1.10.510.10">
    <property type="entry name" value="Transferase(Phosphotransferase) domain 1"/>
    <property type="match status" value="1"/>
</dbReference>
<evidence type="ECO:0000259" key="8">
    <source>
        <dbReference type="PROSITE" id="PS50011"/>
    </source>
</evidence>
<evidence type="ECO:0000313" key="11">
    <source>
        <dbReference type="EMBL" id="KAH0574644.1"/>
    </source>
</evidence>
<accession>V6LCS0</accession>
<keyword evidence="2 7" id="KW-0808">Transferase</keyword>
<keyword evidence="5 6" id="KW-0067">ATP-binding</keyword>
<protein>
    <recommendedName>
        <fullName evidence="7">Serine/threonine-protein kinase PLK</fullName>
        <ecNumber evidence="7">2.7.11.21</ecNumber>
    </recommendedName>
    <alternativeName>
        <fullName evidence="7">Polo-like kinase</fullName>
    </alternativeName>
</protein>
<dbReference type="OrthoDB" id="408964at2759"/>
<gene>
    <name evidence="10" type="ORF">SS50377_18549</name>
    <name evidence="11" type="ORF">SS50377_22259</name>
</gene>
<dbReference type="PANTHER" id="PTHR24345">
    <property type="entry name" value="SERINE/THREONINE-PROTEIN KINASE PLK"/>
    <property type="match status" value="1"/>
</dbReference>
<dbReference type="EMBL" id="AUWU02000003">
    <property type="protein sequence ID" value="KAH0574644.1"/>
    <property type="molecule type" value="Genomic_DNA"/>
</dbReference>
<dbReference type="PROSITE" id="PS00108">
    <property type="entry name" value="PROTEIN_KINASE_ST"/>
    <property type="match status" value="1"/>
</dbReference>
<dbReference type="InterPro" id="IPR000719">
    <property type="entry name" value="Prot_kinase_dom"/>
</dbReference>
<dbReference type="VEuPathDB" id="GiardiaDB:SS50377_22259"/>
<evidence type="ECO:0000256" key="6">
    <source>
        <dbReference type="PROSITE-ProRule" id="PRU10141"/>
    </source>
</evidence>
<evidence type="ECO:0000313" key="12">
    <source>
        <dbReference type="Proteomes" id="UP000018208"/>
    </source>
</evidence>
<reference evidence="10 11" key="1">
    <citation type="journal article" date="2014" name="PLoS Genet.">
        <title>The Genome of Spironucleus salmonicida Highlights a Fish Pathogen Adapted to Fluctuating Environments.</title>
        <authorList>
            <person name="Xu F."/>
            <person name="Jerlstrom-Hultqvist J."/>
            <person name="Einarsson E."/>
            <person name="Astvaldsson A."/>
            <person name="Svard S.G."/>
            <person name="Andersson J.O."/>
        </authorList>
    </citation>
    <scope>NUCLEOTIDE SEQUENCE</scope>
    <source>
        <strain evidence="11">ATCC 50377</strain>
    </source>
</reference>
<feature type="domain" description="Protein kinase" evidence="8">
    <location>
        <begin position="23"/>
        <end position="312"/>
    </location>
</feature>
<dbReference type="PANTHER" id="PTHR24345:SF0">
    <property type="entry name" value="CELL CYCLE SERINE_THREONINE-PROTEIN KINASE CDC5_MSD2"/>
    <property type="match status" value="1"/>
</dbReference>
<keyword evidence="12" id="KW-1185">Reference proteome</keyword>
<keyword evidence="1 7" id="KW-0723">Serine/threonine-protein kinase</keyword>
<dbReference type="GO" id="GO:0004674">
    <property type="term" value="F:protein serine/threonine kinase activity"/>
    <property type="evidence" value="ECO:0007669"/>
    <property type="project" value="UniProtKB-KW"/>
</dbReference>
<dbReference type="SUPFAM" id="SSF56112">
    <property type="entry name" value="Protein kinase-like (PK-like)"/>
    <property type="match status" value="1"/>
</dbReference>
<dbReference type="InterPro" id="IPR011009">
    <property type="entry name" value="Kinase-like_dom_sf"/>
</dbReference>
<dbReference type="InterPro" id="IPR036947">
    <property type="entry name" value="POLO_box_dom_sf"/>
</dbReference>
<keyword evidence="4 7" id="KW-0418">Kinase</keyword>
<evidence type="ECO:0000256" key="1">
    <source>
        <dbReference type="ARBA" id="ARBA00022527"/>
    </source>
</evidence>
<dbReference type="Proteomes" id="UP000018208">
    <property type="component" value="Unassembled WGS sequence"/>
</dbReference>
<comment type="similarity">
    <text evidence="7">Belongs to the protein kinase superfamily. Ser/Thr protein kinase family. CDC5/Polo subfamily.</text>
</comment>
<dbReference type="GO" id="GO:0005524">
    <property type="term" value="F:ATP binding"/>
    <property type="evidence" value="ECO:0007669"/>
    <property type="project" value="UniProtKB-UniRule"/>
</dbReference>
<dbReference type="GO" id="GO:0005634">
    <property type="term" value="C:nucleus"/>
    <property type="evidence" value="ECO:0007669"/>
    <property type="project" value="TreeGrafter"/>
</dbReference>
<dbReference type="PROSITE" id="PS50011">
    <property type="entry name" value="PROTEIN_KINASE_DOM"/>
    <property type="match status" value="1"/>
</dbReference>
<dbReference type="InterPro" id="IPR008271">
    <property type="entry name" value="Ser/Thr_kinase_AS"/>
</dbReference>
<dbReference type="EC" id="2.7.11.21" evidence="7"/>
<dbReference type="Pfam" id="PF00659">
    <property type="entry name" value="POLO_box"/>
    <property type="match status" value="1"/>
</dbReference>
<reference evidence="11" key="2">
    <citation type="submission" date="2020-12" db="EMBL/GenBank/DDBJ databases">
        <title>New Spironucleus salmonicida genome in near-complete chromosomes.</title>
        <authorList>
            <person name="Xu F."/>
            <person name="Kurt Z."/>
            <person name="Jimenez-Gonzalez A."/>
            <person name="Astvaldsson A."/>
            <person name="Andersson J.O."/>
            <person name="Svard S.G."/>
        </authorList>
    </citation>
    <scope>NUCLEOTIDE SEQUENCE</scope>
    <source>
        <strain evidence="11">ATCC 50377</strain>
    </source>
</reference>
<dbReference type="EMBL" id="KI546166">
    <property type="protein sequence ID" value="EST42247.1"/>
    <property type="molecule type" value="Genomic_DNA"/>
</dbReference>
<dbReference type="Gene3D" id="3.30.1120.30">
    <property type="entry name" value="POLO box domain"/>
    <property type="match status" value="1"/>
</dbReference>
<dbReference type="AlphaFoldDB" id="V6LCS0"/>
<dbReference type="SMART" id="SM00220">
    <property type="entry name" value="S_TKc"/>
    <property type="match status" value="1"/>
</dbReference>
<proteinExistence type="inferred from homology"/>
<comment type="catalytic activity">
    <reaction evidence="7">
        <text>L-threonyl-[protein] + ATP = O-phospho-L-threonyl-[protein] + ADP + H(+)</text>
        <dbReference type="Rhea" id="RHEA:46608"/>
        <dbReference type="Rhea" id="RHEA-COMP:11060"/>
        <dbReference type="Rhea" id="RHEA-COMP:11605"/>
        <dbReference type="ChEBI" id="CHEBI:15378"/>
        <dbReference type="ChEBI" id="CHEBI:30013"/>
        <dbReference type="ChEBI" id="CHEBI:30616"/>
        <dbReference type="ChEBI" id="CHEBI:61977"/>
        <dbReference type="ChEBI" id="CHEBI:456216"/>
        <dbReference type="EC" id="2.7.11.21"/>
    </reaction>
</comment>
<feature type="binding site" evidence="6">
    <location>
        <position position="52"/>
    </location>
    <ligand>
        <name>ATP</name>
        <dbReference type="ChEBI" id="CHEBI:30616"/>
    </ligand>
</feature>
<dbReference type="Gene3D" id="3.30.200.20">
    <property type="entry name" value="Phosphorylase Kinase, domain 1"/>
    <property type="match status" value="1"/>
</dbReference>
<dbReference type="PROSITE" id="PS00107">
    <property type="entry name" value="PROTEIN_KINASE_ATP"/>
    <property type="match status" value="1"/>
</dbReference>
<dbReference type="Pfam" id="PF00069">
    <property type="entry name" value="Pkinase"/>
    <property type="match status" value="2"/>
</dbReference>
<dbReference type="FunFam" id="3.30.200.20:FF:000042">
    <property type="entry name" value="Aurora kinase A"/>
    <property type="match status" value="1"/>
</dbReference>
<sequence>MNQKQISIKVPDIIKDERRLKQYKVGQLLGKGGFAEVYVITDIHTSQSFACKITSKERLTNKKVIEKFHQEIKIHKSLHYLHICEVVSICKDSNNYYIILELCENISLSTLYKRRNGLTEEEIQRVTYELLLSIQELQLNHIVHRDIKPSNIFLKKINSQVITKLGDFGLSAYVKDEFRFTLCGTPNFLSPELIASHVFRRLSQQQTCEDNIDHECQSICKGLPQVFTQGYQYSTDIWSLGCLVYQLAFCKAPFEQLNATSTYKNILKGHINFPKVYKNQYSEFMFKFISQCLIKQPDQRPSVKDLLDDCWIQNGNNIKLKYLPMDIFTEKFSQKLHQLTESFNYTDSITIKCSQTQKLDTEMISVQTYLKETFTQFETTDLTFLLTDGDIQFLYYPSQFFSKRIYPTNSDQLEGFEKLGHFFNNLKQQFYNFHEIYYIIQLKDHSEKYGIAYQLSQGYKGFVFNDRTQVVVSPHCIFGDYTDEIGHTIRFQYDKAEQIVPKKNWMIFLQFSKYLQQYSTLHQNDLENCDLLFKGNEFNLFYPSENQQAHTKLDNFNIEYATKQVQNLSKQYNKIYEKQTVLNLNFEEIEESFLHKLTSFGQLPLPYIKKWKNISEQQFFLLNDDQFQFQDKFTGQKLIVKSNYLMLVNKFNKKLIFDAKIIFNSDIQKSDIFKYIERLVTQSHANYIEFAK</sequence>
<keyword evidence="3 6" id="KW-0547">Nucleotide-binding</keyword>
<organism evidence="10">
    <name type="scientific">Spironucleus salmonicida</name>
    <dbReference type="NCBI Taxonomy" id="348837"/>
    <lineage>
        <taxon>Eukaryota</taxon>
        <taxon>Metamonada</taxon>
        <taxon>Diplomonadida</taxon>
        <taxon>Hexamitidae</taxon>
        <taxon>Hexamitinae</taxon>
        <taxon>Spironucleus</taxon>
    </lineage>
</organism>
<evidence type="ECO:0000256" key="4">
    <source>
        <dbReference type="ARBA" id="ARBA00022777"/>
    </source>
</evidence>
<dbReference type="InterPro" id="IPR000959">
    <property type="entry name" value="POLO_box_dom"/>
</dbReference>
<evidence type="ECO:0000259" key="9">
    <source>
        <dbReference type="PROSITE" id="PS50078"/>
    </source>
</evidence>
<dbReference type="SUPFAM" id="SSF82615">
    <property type="entry name" value="Polo-box domain"/>
    <property type="match status" value="1"/>
</dbReference>
<evidence type="ECO:0000256" key="5">
    <source>
        <dbReference type="ARBA" id="ARBA00022840"/>
    </source>
</evidence>
<feature type="domain" description="POLO box" evidence="9">
    <location>
        <begin position="438"/>
        <end position="524"/>
    </location>
</feature>
<evidence type="ECO:0000313" key="10">
    <source>
        <dbReference type="EMBL" id="EST42247.1"/>
    </source>
</evidence>
<name>V6LCS0_9EUKA</name>